<accession>A0A545AKW4</accession>
<dbReference type="Pfam" id="PF12852">
    <property type="entry name" value="Cupin_6"/>
    <property type="match status" value="1"/>
</dbReference>
<evidence type="ECO:0000256" key="1">
    <source>
        <dbReference type="ARBA" id="ARBA00023015"/>
    </source>
</evidence>
<evidence type="ECO:0000313" key="6">
    <source>
        <dbReference type="Proteomes" id="UP000317982"/>
    </source>
</evidence>
<keyword evidence="2" id="KW-0238">DNA-binding</keyword>
<dbReference type="GO" id="GO:0003700">
    <property type="term" value="F:DNA-binding transcription factor activity"/>
    <property type="evidence" value="ECO:0007669"/>
    <property type="project" value="InterPro"/>
</dbReference>
<reference evidence="5 6" key="1">
    <citation type="submission" date="2019-07" db="EMBL/GenBank/DDBJ databases">
        <title>Cryptosporangium phraense sp. nov., isolated from plant litter.</title>
        <authorList>
            <person name="Suriyachadkun C."/>
        </authorList>
    </citation>
    <scope>NUCLEOTIDE SEQUENCE [LARGE SCALE GENOMIC DNA]</scope>
    <source>
        <strain evidence="5 6">A-T 5661</strain>
    </source>
</reference>
<dbReference type="SMART" id="SM00342">
    <property type="entry name" value="HTH_ARAC"/>
    <property type="match status" value="1"/>
</dbReference>
<dbReference type="InterPro" id="IPR018062">
    <property type="entry name" value="HTH_AraC-typ_CS"/>
</dbReference>
<feature type="domain" description="HTH araC/xylS-type" evidence="4">
    <location>
        <begin position="181"/>
        <end position="279"/>
    </location>
</feature>
<organism evidence="5 6">
    <name type="scientific">Cryptosporangium phraense</name>
    <dbReference type="NCBI Taxonomy" id="2593070"/>
    <lineage>
        <taxon>Bacteria</taxon>
        <taxon>Bacillati</taxon>
        <taxon>Actinomycetota</taxon>
        <taxon>Actinomycetes</taxon>
        <taxon>Cryptosporangiales</taxon>
        <taxon>Cryptosporangiaceae</taxon>
        <taxon>Cryptosporangium</taxon>
    </lineage>
</organism>
<dbReference type="InterPro" id="IPR018060">
    <property type="entry name" value="HTH_AraC"/>
</dbReference>
<dbReference type="PROSITE" id="PS00041">
    <property type="entry name" value="HTH_ARAC_FAMILY_1"/>
    <property type="match status" value="1"/>
</dbReference>
<dbReference type="PANTHER" id="PTHR46796">
    <property type="entry name" value="HTH-TYPE TRANSCRIPTIONAL ACTIVATOR RHAS-RELATED"/>
    <property type="match status" value="1"/>
</dbReference>
<dbReference type="InterPro" id="IPR032783">
    <property type="entry name" value="AraC_lig"/>
</dbReference>
<protein>
    <submittedName>
        <fullName evidence="5">AraC family transcriptional regulator</fullName>
    </submittedName>
</protein>
<comment type="caution">
    <text evidence="5">The sequence shown here is derived from an EMBL/GenBank/DDBJ whole genome shotgun (WGS) entry which is preliminary data.</text>
</comment>
<keyword evidence="1" id="KW-0805">Transcription regulation</keyword>
<proteinExistence type="predicted"/>
<sequence>MEWCAPAVPGDPVSSLLNGLRWTATGYTRHELGPGSDRRFAGREARLHAVVSGTATVRDPAAAVRLRTDDVLLTLRGGDYAVRAETDTVLVSAALEPDTGRDAQLAALPAWLLSCEFSAKEPLASVLLARIEAEVASGRPGVAPVVTQLANVVAAIALRTWVEGGCDVENRHFAAADPDIARVLEAVRERPGDPWTVADLARVAHASRSAFAERFRATLGESPARYVLRVRMERAKRMLADEGVSVARAAVALGYTSEAAFSRAFRRVHGTSPGTWSRSTRRPPS</sequence>
<dbReference type="InterPro" id="IPR050204">
    <property type="entry name" value="AraC_XylS_family_regulators"/>
</dbReference>
<dbReference type="InParanoid" id="A0A545AKW4"/>
<dbReference type="Pfam" id="PF12833">
    <property type="entry name" value="HTH_18"/>
    <property type="match status" value="1"/>
</dbReference>
<name>A0A545AKW4_9ACTN</name>
<keyword evidence="3" id="KW-0804">Transcription</keyword>
<dbReference type="AlphaFoldDB" id="A0A545AKW4"/>
<dbReference type="Proteomes" id="UP000317982">
    <property type="component" value="Unassembled WGS sequence"/>
</dbReference>
<dbReference type="SUPFAM" id="SSF46689">
    <property type="entry name" value="Homeodomain-like"/>
    <property type="match status" value="2"/>
</dbReference>
<dbReference type="PANTHER" id="PTHR46796:SF7">
    <property type="entry name" value="ARAC FAMILY TRANSCRIPTIONAL REGULATOR"/>
    <property type="match status" value="1"/>
</dbReference>
<evidence type="ECO:0000259" key="4">
    <source>
        <dbReference type="PROSITE" id="PS01124"/>
    </source>
</evidence>
<evidence type="ECO:0000256" key="3">
    <source>
        <dbReference type="ARBA" id="ARBA00023163"/>
    </source>
</evidence>
<dbReference type="GO" id="GO:0043565">
    <property type="term" value="F:sequence-specific DNA binding"/>
    <property type="evidence" value="ECO:0007669"/>
    <property type="project" value="InterPro"/>
</dbReference>
<dbReference type="InterPro" id="IPR009057">
    <property type="entry name" value="Homeodomain-like_sf"/>
</dbReference>
<dbReference type="RefSeq" id="WP_142707665.1">
    <property type="nucleotide sequence ID" value="NZ_VIRS01000021.1"/>
</dbReference>
<dbReference type="OrthoDB" id="9801123at2"/>
<evidence type="ECO:0000256" key="2">
    <source>
        <dbReference type="ARBA" id="ARBA00023125"/>
    </source>
</evidence>
<dbReference type="EMBL" id="VIRS01000021">
    <property type="protein sequence ID" value="TQS41953.1"/>
    <property type="molecule type" value="Genomic_DNA"/>
</dbReference>
<dbReference type="PROSITE" id="PS01124">
    <property type="entry name" value="HTH_ARAC_FAMILY_2"/>
    <property type="match status" value="1"/>
</dbReference>
<dbReference type="Gene3D" id="1.10.10.60">
    <property type="entry name" value="Homeodomain-like"/>
    <property type="match status" value="1"/>
</dbReference>
<keyword evidence="6" id="KW-1185">Reference proteome</keyword>
<gene>
    <name evidence="5" type="ORF">FL583_27115</name>
</gene>
<evidence type="ECO:0000313" key="5">
    <source>
        <dbReference type="EMBL" id="TQS41953.1"/>
    </source>
</evidence>